<evidence type="ECO:0000256" key="2">
    <source>
        <dbReference type="ARBA" id="ARBA00023125"/>
    </source>
</evidence>
<dbReference type="PRINTS" id="PR00400">
    <property type="entry name" value="TETREPRESSOR"/>
</dbReference>
<dbReference type="InterPro" id="IPR001647">
    <property type="entry name" value="HTH_TetR"/>
</dbReference>
<feature type="domain" description="HTH tetR-type" evidence="5">
    <location>
        <begin position="6"/>
        <end position="66"/>
    </location>
</feature>
<keyword evidence="3" id="KW-0804">Transcription</keyword>
<protein>
    <submittedName>
        <fullName evidence="6">TetR/AcrR family transcriptional regulator</fullName>
    </submittedName>
</protein>
<gene>
    <name evidence="6" type="ORF">GCM10009750_34570</name>
</gene>
<dbReference type="EMBL" id="BAAANK010000011">
    <property type="protein sequence ID" value="GAA1845317.1"/>
    <property type="molecule type" value="Genomic_DNA"/>
</dbReference>
<dbReference type="PANTHER" id="PTHR30055">
    <property type="entry name" value="HTH-TYPE TRANSCRIPTIONAL REGULATOR RUTR"/>
    <property type="match status" value="1"/>
</dbReference>
<comment type="caution">
    <text evidence="6">The sequence shown here is derived from an EMBL/GenBank/DDBJ whole genome shotgun (WGS) entry which is preliminary data.</text>
</comment>
<dbReference type="InterPro" id="IPR003012">
    <property type="entry name" value="Tet_transcr_reg_TetR"/>
</dbReference>
<reference evidence="7" key="1">
    <citation type="journal article" date="2019" name="Int. J. Syst. Evol. Microbiol.">
        <title>The Global Catalogue of Microorganisms (GCM) 10K type strain sequencing project: providing services to taxonomists for standard genome sequencing and annotation.</title>
        <authorList>
            <consortium name="The Broad Institute Genomics Platform"/>
            <consortium name="The Broad Institute Genome Sequencing Center for Infectious Disease"/>
            <person name="Wu L."/>
            <person name="Ma J."/>
        </authorList>
    </citation>
    <scope>NUCLEOTIDE SEQUENCE [LARGE SCALE GENOMIC DNA]</scope>
    <source>
        <strain evidence="7">JCM 14323</strain>
    </source>
</reference>
<evidence type="ECO:0000256" key="4">
    <source>
        <dbReference type="PROSITE-ProRule" id="PRU00335"/>
    </source>
</evidence>
<dbReference type="RefSeq" id="WP_157428141.1">
    <property type="nucleotide sequence ID" value="NZ_BAAANK010000011.1"/>
</dbReference>
<evidence type="ECO:0000313" key="6">
    <source>
        <dbReference type="EMBL" id="GAA1845317.1"/>
    </source>
</evidence>
<evidence type="ECO:0000256" key="1">
    <source>
        <dbReference type="ARBA" id="ARBA00023015"/>
    </source>
</evidence>
<dbReference type="Gene3D" id="1.10.10.60">
    <property type="entry name" value="Homeodomain-like"/>
    <property type="match status" value="1"/>
</dbReference>
<dbReference type="Pfam" id="PF13305">
    <property type="entry name" value="TetR_C_33"/>
    <property type="match status" value="1"/>
</dbReference>
<dbReference type="Gene3D" id="1.10.357.10">
    <property type="entry name" value="Tetracycline Repressor, domain 2"/>
    <property type="match status" value="1"/>
</dbReference>
<sequence length="193" mass="19852">MPTPDRTSLAEIVEAGRSLLEQHGLDGLTMQAVAARVGVRAPSLYKRVAGRESLIALVAEATLRDLAEAAERASAAAGADPGARLGALARAVRDFAHRRPVAYGLVFSPGAEQRLDPDLLAQASAPVLRAAADLAGEERALDAARTFTAWANGFVGMELSGAFRLGGDVERAFEYGVEAMAAAVGGAGAAARS</sequence>
<name>A0ABP4ZCQ2_9MICO</name>
<dbReference type="InterPro" id="IPR050109">
    <property type="entry name" value="HTH-type_TetR-like_transc_reg"/>
</dbReference>
<dbReference type="PANTHER" id="PTHR30055:SF239">
    <property type="entry name" value="TRANSCRIPTIONAL REGULATORY PROTEIN"/>
    <property type="match status" value="1"/>
</dbReference>
<keyword evidence="1" id="KW-0805">Transcription regulation</keyword>
<dbReference type="InterPro" id="IPR009057">
    <property type="entry name" value="Homeodomain-like_sf"/>
</dbReference>
<dbReference type="InterPro" id="IPR036271">
    <property type="entry name" value="Tet_transcr_reg_TetR-rel_C_sf"/>
</dbReference>
<dbReference type="PROSITE" id="PS50977">
    <property type="entry name" value="HTH_TETR_2"/>
    <property type="match status" value="1"/>
</dbReference>
<evidence type="ECO:0000313" key="7">
    <source>
        <dbReference type="Proteomes" id="UP001501746"/>
    </source>
</evidence>
<keyword evidence="7" id="KW-1185">Reference proteome</keyword>
<dbReference type="SUPFAM" id="SSF46689">
    <property type="entry name" value="Homeodomain-like"/>
    <property type="match status" value="1"/>
</dbReference>
<evidence type="ECO:0000256" key="3">
    <source>
        <dbReference type="ARBA" id="ARBA00023163"/>
    </source>
</evidence>
<dbReference type="InterPro" id="IPR025996">
    <property type="entry name" value="MT1864/Rv1816-like_C"/>
</dbReference>
<dbReference type="Pfam" id="PF00440">
    <property type="entry name" value="TetR_N"/>
    <property type="match status" value="1"/>
</dbReference>
<organism evidence="6 7">
    <name type="scientific">Agromyces salentinus</name>
    <dbReference type="NCBI Taxonomy" id="269421"/>
    <lineage>
        <taxon>Bacteria</taxon>
        <taxon>Bacillati</taxon>
        <taxon>Actinomycetota</taxon>
        <taxon>Actinomycetes</taxon>
        <taxon>Micrococcales</taxon>
        <taxon>Microbacteriaceae</taxon>
        <taxon>Agromyces</taxon>
    </lineage>
</organism>
<evidence type="ECO:0000259" key="5">
    <source>
        <dbReference type="PROSITE" id="PS50977"/>
    </source>
</evidence>
<dbReference type="SUPFAM" id="SSF48498">
    <property type="entry name" value="Tetracyclin repressor-like, C-terminal domain"/>
    <property type="match status" value="1"/>
</dbReference>
<dbReference type="Proteomes" id="UP001501746">
    <property type="component" value="Unassembled WGS sequence"/>
</dbReference>
<feature type="DNA-binding region" description="H-T-H motif" evidence="4">
    <location>
        <begin position="29"/>
        <end position="48"/>
    </location>
</feature>
<proteinExistence type="predicted"/>
<keyword evidence="2 4" id="KW-0238">DNA-binding</keyword>
<accession>A0ABP4ZCQ2</accession>